<dbReference type="InterPro" id="IPR036457">
    <property type="entry name" value="PPM-type-like_dom_sf"/>
</dbReference>
<proteinExistence type="predicted"/>
<evidence type="ECO:0000256" key="2">
    <source>
        <dbReference type="SAM" id="Phobius"/>
    </source>
</evidence>
<dbReference type="InterPro" id="IPR001932">
    <property type="entry name" value="PPM-type_phosphatase-like_dom"/>
</dbReference>
<dbReference type="InterPro" id="IPR052016">
    <property type="entry name" value="Bact_Sigma-Reg"/>
</dbReference>
<dbReference type="AlphaFoldDB" id="A0A7U3UMH6"/>
<dbReference type="GO" id="GO:0016791">
    <property type="term" value="F:phosphatase activity"/>
    <property type="evidence" value="ECO:0007669"/>
    <property type="project" value="TreeGrafter"/>
</dbReference>
<organism evidence="4 5">
    <name type="scientific">Actinacidiphila reveromycinica</name>
    <dbReference type="NCBI Taxonomy" id="659352"/>
    <lineage>
        <taxon>Bacteria</taxon>
        <taxon>Bacillati</taxon>
        <taxon>Actinomycetota</taxon>
        <taxon>Actinomycetes</taxon>
        <taxon>Kitasatosporales</taxon>
        <taxon>Streptomycetaceae</taxon>
        <taxon>Actinacidiphila</taxon>
    </lineage>
</organism>
<feature type="domain" description="PPM-type phosphatase" evidence="3">
    <location>
        <begin position="124"/>
        <end position="350"/>
    </location>
</feature>
<sequence length="358" mass="37094">MPGTLASVALVAGALLDAVGPEPYVGLPLLAAAPLVSAATLSFRTSVVFAVLAALASVGLDFDQERAWLASLVDLAVVTVVGVMALVVNVLMGRQVNDLARATAVAEAAQRAVLPQPPARAGPLAVASTYSAAQAEARIGGDLFAVQETPFGVRMMIGDVRGKGMQAVGAVSVAVGAFRQEAEHAPSLPELARRMDEALARNAAREGADQPAEEFTTALLAEVPPDGRRLLVVNRGHPPPYLVADGSIEPLLPAVPAFPLGMGLAPAPADGDVPPADWWPLPPGGTVLFVTDGVTEARNRRGVFYDPCRSGLAGRRFAEPRALVDALTEDVDRWTGHTRQDDMAVLAVTRVAAPPSGP</sequence>
<evidence type="ECO:0000313" key="4">
    <source>
        <dbReference type="EMBL" id="BBA95276.1"/>
    </source>
</evidence>
<dbReference type="KEGG" id="arev:RVR_74"/>
<dbReference type="PANTHER" id="PTHR43156">
    <property type="entry name" value="STAGE II SPORULATION PROTEIN E-RELATED"/>
    <property type="match status" value="1"/>
</dbReference>
<evidence type="ECO:0000256" key="1">
    <source>
        <dbReference type="ARBA" id="ARBA00022801"/>
    </source>
</evidence>
<reference evidence="4 5" key="2">
    <citation type="journal article" date="2011" name="J. Antibiot.">
        <title>Furaquinocins I and J: novel polyketide isoprenoid hybrid compounds from Streptomyces reveromyceticus SN-593.</title>
        <authorList>
            <person name="Panthee S."/>
            <person name="Takahashi S."/>
            <person name="Takagi H."/>
            <person name="Nogawa T."/>
            <person name="Oowada E."/>
            <person name="Uramoto M."/>
            <person name="Osada H."/>
        </authorList>
    </citation>
    <scope>NUCLEOTIDE SEQUENCE [LARGE SCALE GENOMIC DNA]</scope>
    <source>
        <strain evidence="4 5">SN-593</strain>
    </source>
</reference>
<dbReference type="PANTHER" id="PTHR43156:SF2">
    <property type="entry name" value="STAGE II SPORULATION PROTEIN E"/>
    <property type="match status" value="1"/>
</dbReference>
<dbReference type="EMBL" id="AP018365">
    <property type="protein sequence ID" value="BBA95276.1"/>
    <property type="molecule type" value="Genomic_DNA"/>
</dbReference>
<keyword evidence="2" id="KW-0812">Transmembrane</keyword>
<dbReference type="Pfam" id="PF07228">
    <property type="entry name" value="SpoIIE"/>
    <property type="match status" value="1"/>
</dbReference>
<keyword evidence="5" id="KW-1185">Reference proteome</keyword>
<name>A0A7U3UMH6_9ACTN</name>
<dbReference type="Proteomes" id="UP000595703">
    <property type="component" value="Chromosome"/>
</dbReference>
<keyword evidence="2" id="KW-0472">Membrane</keyword>
<reference evidence="4 5" key="3">
    <citation type="journal article" date="2011" name="Nat. Chem. Biol.">
        <title>Reveromycin A biosynthesis uses RevG and RevJ for stereospecific spiroacetal formation.</title>
        <authorList>
            <person name="Takahashi S."/>
            <person name="Toyoda A."/>
            <person name="Sekiyama Y."/>
            <person name="Takagi H."/>
            <person name="Nogawa T."/>
            <person name="Uramoto M."/>
            <person name="Suzuki R."/>
            <person name="Koshino H."/>
            <person name="Kumano T."/>
            <person name="Panthee S."/>
            <person name="Dairi T."/>
            <person name="Ishikawa J."/>
            <person name="Ikeda H."/>
            <person name="Sakaki Y."/>
            <person name="Osada H."/>
        </authorList>
    </citation>
    <scope>NUCLEOTIDE SEQUENCE [LARGE SCALE GENOMIC DNA]</scope>
    <source>
        <strain evidence="4 5">SN-593</strain>
    </source>
</reference>
<feature type="transmembrane region" description="Helical" evidence="2">
    <location>
        <begin position="67"/>
        <end position="92"/>
    </location>
</feature>
<feature type="transmembrane region" description="Helical" evidence="2">
    <location>
        <begin position="31"/>
        <end position="55"/>
    </location>
</feature>
<dbReference type="Gene3D" id="3.60.40.10">
    <property type="entry name" value="PPM-type phosphatase domain"/>
    <property type="match status" value="1"/>
</dbReference>
<dbReference type="SMART" id="SM00331">
    <property type="entry name" value="PP2C_SIG"/>
    <property type="match status" value="1"/>
</dbReference>
<dbReference type="SUPFAM" id="SSF81606">
    <property type="entry name" value="PP2C-like"/>
    <property type="match status" value="1"/>
</dbReference>
<dbReference type="FunFam" id="3.60.40.10:FF:000058">
    <property type="entry name" value="Stage II sporulation protein E"/>
    <property type="match status" value="1"/>
</dbReference>
<evidence type="ECO:0000313" key="5">
    <source>
        <dbReference type="Proteomes" id="UP000595703"/>
    </source>
</evidence>
<keyword evidence="1" id="KW-0378">Hydrolase</keyword>
<protein>
    <submittedName>
        <fullName evidence="4">Putative integral membrane protein</fullName>
    </submittedName>
</protein>
<reference evidence="4 5" key="1">
    <citation type="journal article" date="2010" name="J. Bacteriol.">
        <title>Biochemical characterization of a novel indole prenyltransferase from Streptomyces sp. SN-593.</title>
        <authorList>
            <person name="Takahashi S."/>
            <person name="Takagi H."/>
            <person name="Toyoda A."/>
            <person name="Uramoto M."/>
            <person name="Nogawa T."/>
            <person name="Ueki M."/>
            <person name="Sakaki Y."/>
            <person name="Osada H."/>
        </authorList>
    </citation>
    <scope>NUCLEOTIDE SEQUENCE [LARGE SCALE GENOMIC DNA]</scope>
    <source>
        <strain evidence="4 5">SN-593</strain>
    </source>
</reference>
<accession>A0A7U3UMH6</accession>
<keyword evidence="2" id="KW-1133">Transmembrane helix</keyword>
<reference evidence="4 5" key="4">
    <citation type="journal article" date="2020" name="Sci. Rep.">
        <title>beta-carboline chemical signals induce reveromycin production through a LuxR family regulator in Streptomyces sp. SN-593.</title>
        <authorList>
            <person name="Panthee S."/>
            <person name="Kito N."/>
            <person name="Hayashi T."/>
            <person name="Shimizu T."/>
            <person name="Ishikawa J."/>
            <person name="Hamamoto H."/>
            <person name="Osada H."/>
            <person name="Takahashi S."/>
        </authorList>
    </citation>
    <scope>NUCLEOTIDE SEQUENCE [LARGE SCALE GENOMIC DNA]</scope>
    <source>
        <strain evidence="4 5">SN-593</strain>
    </source>
</reference>
<gene>
    <name evidence="4" type="ORF">RVR_74</name>
</gene>
<evidence type="ECO:0000259" key="3">
    <source>
        <dbReference type="SMART" id="SM00331"/>
    </source>
</evidence>